<dbReference type="Proteomes" id="UP001243846">
    <property type="component" value="Unassembled WGS sequence"/>
</dbReference>
<gene>
    <name evidence="1" type="ORF">QWZ10_16515</name>
</gene>
<dbReference type="EMBL" id="JAUFRC010000001">
    <property type="protein sequence ID" value="MDN3712948.1"/>
    <property type="molecule type" value="Genomic_DNA"/>
</dbReference>
<sequence>MEIAGLACHKSLILPPESENAQLRAEGKDVIWWIDGDGNRQGDPV</sequence>
<evidence type="ECO:0000313" key="1">
    <source>
        <dbReference type="EMBL" id="MDN3712948.1"/>
    </source>
</evidence>
<accession>A0ABT8D843</accession>
<comment type="caution">
    <text evidence="1">The sequence shown here is derived from an EMBL/GenBank/DDBJ whole genome shotgun (WGS) entry which is preliminary data.</text>
</comment>
<organism evidence="1 2">
    <name type="scientific">Paracoccus cavernae</name>
    <dbReference type="NCBI Taxonomy" id="1571207"/>
    <lineage>
        <taxon>Bacteria</taxon>
        <taxon>Pseudomonadati</taxon>
        <taxon>Pseudomonadota</taxon>
        <taxon>Alphaproteobacteria</taxon>
        <taxon>Rhodobacterales</taxon>
        <taxon>Paracoccaceae</taxon>
        <taxon>Paracoccus</taxon>
    </lineage>
</organism>
<protein>
    <submittedName>
        <fullName evidence="1">Uncharacterized protein</fullName>
    </submittedName>
</protein>
<reference evidence="2" key="1">
    <citation type="journal article" date="2019" name="Int. J. Syst. Evol. Microbiol.">
        <title>The Global Catalogue of Microorganisms (GCM) 10K type strain sequencing project: providing services to taxonomists for standard genome sequencing and annotation.</title>
        <authorList>
            <consortium name="The Broad Institute Genomics Platform"/>
            <consortium name="The Broad Institute Genome Sequencing Center for Infectious Disease"/>
            <person name="Wu L."/>
            <person name="Ma J."/>
        </authorList>
    </citation>
    <scope>NUCLEOTIDE SEQUENCE [LARGE SCALE GENOMIC DNA]</scope>
    <source>
        <strain evidence="2">CECT 8482</strain>
    </source>
</reference>
<name>A0ABT8D843_9RHOB</name>
<proteinExistence type="predicted"/>
<evidence type="ECO:0000313" key="2">
    <source>
        <dbReference type="Proteomes" id="UP001243846"/>
    </source>
</evidence>
<keyword evidence="2" id="KW-1185">Reference proteome</keyword>